<name>A0A418NC06_9FLAO</name>
<dbReference type="InterPro" id="IPR016181">
    <property type="entry name" value="Acyl_CoA_acyltransferase"/>
</dbReference>
<evidence type="ECO:0000313" key="3">
    <source>
        <dbReference type="EMBL" id="RIV74407.1"/>
    </source>
</evidence>
<dbReference type="GO" id="GO:0016740">
    <property type="term" value="F:transferase activity"/>
    <property type="evidence" value="ECO:0007669"/>
    <property type="project" value="UniProtKB-KW"/>
</dbReference>
<reference evidence="3 5" key="1">
    <citation type="submission" date="2018-08" db="EMBL/GenBank/DDBJ databases">
        <title>Proposal of Muricauda 72 sp.nov. and Muricauda NH166 sp.nov., isolated from seawater.</title>
        <authorList>
            <person name="Cheng H."/>
            <person name="Wu Y.-H."/>
            <person name="Guo L.-L."/>
            <person name="Xu X.-W."/>
        </authorList>
    </citation>
    <scope>NUCLEOTIDE SEQUENCE [LARGE SCALE GENOMIC DNA]</scope>
    <source>
        <strain evidence="3 5">NH166</strain>
    </source>
</reference>
<proteinExistence type="predicted"/>
<dbReference type="SUPFAM" id="SSF55729">
    <property type="entry name" value="Acyl-CoA N-acyltransferases (Nat)"/>
    <property type="match status" value="1"/>
</dbReference>
<dbReference type="EMBL" id="QXFJ01000007">
    <property type="protein sequence ID" value="RIV74407.1"/>
    <property type="molecule type" value="Genomic_DNA"/>
</dbReference>
<dbReference type="Proteomes" id="UP000284189">
    <property type="component" value="Unassembled WGS sequence"/>
</dbReference>
<dbReference type="InterPro" id="IPR038740">
    <property type="entry name" value="BioF2-like_GNAT_dom"/>
</dbReference>
<dbReference type="Gene3D" id="3.40.630.30">
    <property type="match status" value="1"/>
</dbReference>
<keyword evidence="1" id="KW-0812">Transmembrane</keyword>
<dbReference type="Pfam" id="PF13480">
    <property type="entry name" value="Acetyltransf_6"/>
    <property type="match status" value="1"/>
</dbReference>
<dbReference type="EMBL" id="VNWL01000006">
    <property type="protein sequence ID" value="TXK08529.1"/>
    <property type="molecule type" value="Genomic_DNA"/>
</dbReference>
<feature type="transmembrane region" description="Helical" evidence="1">
    <location>
        <begin position="304"/>
        <end position="323"/>
    </location>
</feature>
<protein>
    <submittedName>
        <fullName evidence="3">GNAT family N-acetyltransferase</fullName>
    </submittedName>
</protein>
<sequence length="429" mass="50192">MLINGSILRTREDSKPSQSKPEAYMLQFFKILGNQLDFHEFMLLYDRAGTVYKSLSNTYTGCDIFPEESSSTIPYPIHIKPLIITSVPGYLETVPVFGSRTTLKKVKTYPGSLIKLSSYPNFEAYLDQNFNKKRQANFLRSEETLYDCFDIEHRVFYGEMEKSDYETVFKAFQEMQSFRFDQLGTQDDAADMWPIYYKQTLELVQNKKACISVIYDGDNPIAISLNYVLGKMMFGFTKTFDMAYTKFGIGNVELLKMISWCIDEGFEVLDFMKGEYDYKNRFIDHAYPFSLQIMYSRNTLKQRLWGTTAFWVLQFFYFIYHGAKWLGLRRSRNRQTFLHNRSASTPMVDQIPLHDQSSIETGEFKVSLNEVRNKYLQKAVCDYCYLHRKPLKSISIYAKKEDESYIKMIAPSESFLFTFVQPKAPSSIK</sequence>
<evidence type="ECO:0000256" key="1">
    <source>
        <dbReference type="SAM" id="Phobius"/>
    </source>
</evidence>
<dbReference type="AlphaFoldDB" id="A0A418NC06"/>
<gene>
    <name evidence="3" type="ORF">D2U88_00630</name>
    <name evidence="4" type="ORF">FQ019_00610</name>
</gene>
<accession>A0A418NC06</accession>
<evidence type="ECO:0000313" key="6">
    <source>
        <dbReference type="Proteomes" id="UP000321528"/>
    </source>
</evidence>
<feature type="domain" description="BioF2-like acetyltransferase" evidence="2">
    <location>
        <begin position="182"/>
        <end position="279"/>
    </location>
</feature>
<comment type="caution">
    <text evidence="3">The sequence shown here is derived from an EMBL/GenBank/DDBJ whole genome shotgun (WGS) entry which is preliminary data.</text>
</comment>
<keyword evidence="6" id="KW-1185">Reference proteome</keyword>
<reference evidence="4 6" key="2">
    <citation type="submission" date="2019-07" db="EMBL/GenBank/DDBJ databases">
        <title>Draft genome of two Muricauda strains isolated from deep sea.</title>
        <authorList>
            <person name="Sun C."/>
        </authorList>
    </citation>
    <scope>NUCLEOTIDE SEQUENCE [LARGE SCALE GENOMIC DNA]</scope>
    <source>
        <strain evidence="4 6">NH166</strain>
    </source>
</reference>
<keyword evidence="1" id="KW-1133">Transmembrane helix</keyword>
<dbReference type="OrthoDB" id="1426896at2"/>
<evidence type="ECO:0000313" key="5">
    <source>
        <dbReference type="Proteomes" id="UP000284189"/>
    </source>
</evidence>
<organism evidence="3 5">
    <name type="scientific">Flagellimonas aequoris</name>
    <dbReference type="NCBI Taxonomy" id="2306997"/>
    <lineage>
        <taxon>Bacteria</taxon>
        <taxon>Pseudomonadati</taxon>
        <taxon>Bacteroidota</taxon>
        <taxon>Flavobacteriia</taxon>
        <taxon>Flavobacteriales</taxon>
        <taxon>Flavobacteriaceae</taxon>
        <taxon>Flagellimonas</taxon>
    </lineage>
</organism>
<keyword evidence="1" id="KW-0472">Membrane</keyword>
<evidence type="ECO:0000313" key="4">
    <source>
        <dbReference type="EMBL" id="TXK08529.1"/>
    </source>
</evidence>
<keyword evidence="3" id="KW-0808">Transferase</keyword>
<dbReference type="Proteomes" id="UP000321528">
    <property type="component" value="Unassembled WGS sequence"/>
</dbReference>
<evidence type="ECO:0000259" key="2">
    <source>
        <dbReference type="Pfam" id="PF13480"/>
    </source>
</evidence>